<gene>
    <name evidence="1" type="ORF">TKK_014114</name>
</gene>
<dbReference type="AlphaFoldDB" id="A0ABD2WEA0"/>
<proteinExistence type="predicted"/>
<evidence type="ECO:0000313" key="2">
    <source>
        <dbReference type="Proteomes" id="UP001627154"/>
    </source>
</evidence>
<evidence type="ECO:0000313" key="1">
    <source>
        <dbReference type="EMBL" id="KAL3391044.1"/>
    </source>
</evidence>
<comment type="caution">
    <text evidence="1">The sequence shown here is derived from an EMBL/GenBank/DDBJ whole genome shotgun (WGS) entry which is preliminary data.</text>
</comment>
<organism evidence="1 2">
    <name type="scientific">Trichogramma kaykai</name>
    <dbReference type="NCBI Taxonomy" id="54128"/>
    <lineage>
        <taxon>Eukaryota</taxon>
        <taxon>Metazoa</taxon>
        <taxon>Ecdysozoa</taxon>
        <taxon>Arthropoda</taxon>
        <taxon>Hexapoda</taxon>
        <taxon>Insecta</taxon>
        <taxon>Pterygota</taxon>
        <taxon>Neoptera</taxon>
        <taxon>Endopterygota</taxon>
        <taxon>Hymenoptera</taxon>
        <taxon>Apocrita</taxon>
        <taxon>Proctotrupomorpha</taxon>
        <taxon>Chalcidoidea</taxon>
        <taxon>Trichogrammatidae</taxon>
        <taxon>Trichogramma</taxon>
    </lineage>
</organism>
<keyword evidence="2" id="KW-1185">Reference proteome</keyword>
<name>A0ABD2WEA0_9HYME</name>
<sequence>MVARALAYSSERRDHIAWQCNACNRDESKENICACKKAATEVELDMFRSLYVRYERAYYLFEECKLAFEELRNNFQKQRIHRKVIAKVHMIARCVGYGAIFESIGLLSYPVTYRYVLMFNTRHYPTCYFNYE</sequence>
<reference evidence="1 2" key="1">
    <citation type="journal article" date="2024" name="bioRxiv">
        <title>A reference genome for Trichogramma kaykai: A tiny desert-dwelling parasitoid wasp with competing sex-ratio distorters.</title>
        <authorList>
            <person name="Culotta J."/>
            <person name="Lindsey A.R."/>
        </authorList>
    </citation>
    <scope>NUCLEOTIDE SEQUENCE [LARGE SCALE GENOMIC DNA]</scope>
    <source>
        <strain evidence="1 2">KSX58</strain>
    </source>
</reference>
<dbReference type="EMBL" id="JBJJXI010000112">
    <property type="protein sequence ID" value="KAL3391044.1"/>
    <property type="molecule type" value="Genomic_DNA"/>
</dbReference>
<accession>A0ABD2WEA0</accession>
<dbReference type="Proteomes" id="UP001627154">
    <property type="component" value="Unassembled WGS sequence"/>
</dbReference>
<protein>
    <submittedName>
        <fullName evidence="1">Uncharacterized protein</fullName>
    </submittedName>
</protein>